<dbReference type="PIRSF" id="PIRSF000524">
    <property type="entry name" value="SPT"/>
    <property type="match status" value="1"/>
</dbReference>
<dbReference type="EC" id="2.6.1.44" evidence="11"/>
<dbReference type="Gene3D" id="3.90.1150.10">
    <property type="entry name" value="Aspartate Aminotransferase, domain 1"/>
    <property type="match status" value="1"/>
</dbReference>
<dbReference type="Pfam" id="PF00266">
    <property type="entry name" value="Aminotran_5"/>
    <property type="match status" value="1"/>
</dbReference>
<evidence type="ECO:0000256" key="2">
    <source>
        <dbReference type="ARBA" id="ARBA00009236"/>
    </source>
</evidence>
<sequence>MQSLKKTPRLCLSPFRLGRYINRSVFLATQILPSVDNQHRKDFGPTVSPERLLLGPGPSNADPAVLKALSQPPIGHLDPFYVDLMSEVQELLRYAWQTSNRLTLPMSGTGSAAMEATLANVVEPEDTVLIAIKGYFGHRLADMAGRYKANVETIHKEWGNAFSLQEIEDALKKHTPAVLAIVHAETSTGVCQPMDGIGDLCRKYNCLLLVDTVTSLGGVPLYLDEWKIDLAYSCSQKGLSCPPGLGPFSMNERAENKMSNRKEKVPNWYLDVSLLNKYWGSDRVYHHTAPVNMNFGIREALRLLAEEGLEVSWGRHRTNAKSLWNSLENIGLELHVKEELRLPTLTTVKIPEGVDGKAFTKHLLNNFGVEIGGGLGDLAGKVWRIGLMGYNSTSENVDKIINIFETELPKFR</sequence>
<name>A2C1H2_PROM1</name>
<dbReference type="eggNOG" id="COG0075">
    <property type="taxonomic scope" value="Bacteria"/>
</dbReference>
<dbReference type="PANTHER" id="PTHR21152:SF40">
    <property type="entry name" value="ALANINE--GLYOXYLATE AMINOTRANSFERASE"/>
    <property type="match status" value="1"/>
</dbReference>
<dbReference type="KEGG" id="pme:NATL1_07741"/>
<accession>A2C1H2</accession>
<dbReference type="PANTHER" id="PTHR21152">
    <property type="entry name" value="AMINOTRANSFERASE CLASS V"/>
    <property type="match status" value="1"/>
</dbReference>
<dbReference type="CDD" id="cd06451">
    <property type="entry name" value="AGAT_like"/>
    <property type="match status" value="1"/>
</dbReference>
<dbReference type="FunFam" id="3.40.640.10:FF:000027">
    <property type="entry name" value="Serine--pyruvate aminotransferase, mitochondrial"/>
    <property type="match status" value="1"/>
</dbReference>
<dbReference type="HOGENOM" id="CLU_027686_0_0_3"/>
<evidence type="ECO:0000313" key="12">
    <source>
        <dbReference type="Proteomes" id="UP000002592"/>
    </source>
</evidence>
<evidence type="ECO:0000313" key="11">
    <source>
        <dbReference type="EMBL" id="ABM75332.1"/>
    </source>
</evidence>
<reference evidence="12" key="1">
    <citation type="journal article" date="2007" name="PLoS Genet.">
        <title>Patterns and implications of gene gain and loss in the evolution of Prochlorococcus.</title>
        <authorList>
            <person name="Kettler G.C."/>
            <person name="Martiny A.C."/>
            <person name="Huang K."/>
            <person name="Zucker J."/>
            <person name="Coleman M.L."/>
            <person name="Rodrigue S."/>
            <person name="Chen F."/>
            <person name="Lapidus A."/>
            <person name="Ferriera S."/>
            <person name="Johnson J."/>
            <person name="Steglich C."/>
            <person name="Church G.M."/>
            <person name="Richardson P."/>
            <person name="Chisholm S.W."/>
        </authorList>
    </citation>
    <scope>NUCLEOTIDE SEQUENCE [LARGE SCALE GENOMIC DNA]</scope>
    <source>
        <strain evidence="12">NATL1A</strain>
    </source>
</reference>
<comment type="similarity">
    <text evidence="2 8">Belongs to the class-V pyridoxal-phosphate-dependent aminotransferase family.</text>
</comment>
<dbReference type="PROSITE" id="PS00595">
    <property type="entry name" value="AA_TRANSFER_CLASS_5"/>
    <property type="match status" value="1"/>
</dbReference>
<dbReference type="Proteomes" id="UP000002592">
    <property type="component" value="Chromosome"/>
</dbReference>
<dbReference type="InterPro" id="IPR000192">
    <property type="entry name" value="Aminotrans_V_dom"/>
</dbReference>
<dbReference type="EMBL" id="CP000553">
    <property type="protein sequence ID" value="ABM75332.1"/>
    <property type="molecule type" value="Genomic_DNA"/>
</dbReference>
<comment type="cofactor">
    <cofactor evidence="1 7 9">
        <name>pyridoxal 5'-phosphate</name>
        <dbReference type="ChEBI" id="CHEBI:597326"/>
    </cofactor>
</comment>
<proteinExistence type="inferred from homology"/>
<dbReference type="GO" id="GO:0004760">
    <property type="term" value="F:L-serine-pyruvate transaminase activity"/>
    <property type="evidence" value="ECO:0007669"/>
    <property type="project" value="TreeGrafter"/>
</dbReference>
<evidence type="ECO:0000256" key="1">
    <source>
        <dbReference type="ARBA" id="ARBA00001933"/>
    </source>
</evidence>
<keyword evidence="11" id="KW-0670">Pyruvate</keyword>
<dbReference type="InterPro" id="IPR015422">
    <property type="entry name" value="PyrdxlP-dep_Trfase_small"/>
</dbReference>
<evidence type="ECO:0000256" key="9">
    <source>
        <dbReference type="RuleBase" id="RU004504"/>
    </source>
</evidence>
<evidence type="ECO:0000256" key="6">
    <source>
        <dbReference type="PIRSR" id="PIRSR000524-1"/>
    </source>
</evidence>
<dbReference type="SUPFAM" id="SSF53383">
    <property type="entry name" value="PLP-dependent transferases"/>
    <property type="match status" value="1"/>
</dbReference>
<keyword evidence="5 7" id="KW-0663">Pyridoxal phosphate</keyword>
<feature type="modified residue" description="N6-(pyridoxal phosphate)lysine" evidence="7">
    <location>
        <position position="237"/>
    </location>
</feature>
<evidence type="ECO:0000256" key="3">
    <source>
        <dbReference type="ARBA" id="ARBA00022576"/>
    </source>
</evidence>
<evidence type="ECO:0000259" key="10">
    <source>
        <dbReference type="Pfam" id="PF00266"/>
    </source>
</evidence>
<feature type="domain" description="Aminotransferase class V" evidence="10">
    <location>
        <begin position="83"/>
        <end position="399"/>
    </location>
</feature>
<organism evidence="11 12">
    <name type="scientific">Prochlorococcus marinus (strain NATL1A)</name>
    <dbReference type="NCBI Taxonomy" id="167555"/>
    <lineage>
        <taxon>Bacteria</taxon>
        <taxon>Bacillati</taxon>
        <taxon>Cyanobacteriota</taxon>
        <taxon>Cyanophyceae</taxon>
        <taxon>Synechococcales</taxon>
        <taxon>Prochlorococcaceae</taxon>
        <taxon>Prochlorococcus</taxon>
    </lineage>
</organism>
<dbReference type="GO" id="GO:0008453">
    <property type="term" value="F:alanine-glyoxylate transaminase activity"/>
    <property type="evidence" value="ECO:0007669"/>
    <property type="project" value="UniProtKB-EC"/>
</dbReference>
<keyword evidence="4 11" id="KW-0808">Transferase</keyword>
<dbReference type="InterPro" id="IPR015421">
    <property type="entry name" value="PyrdxlP-dep_Trfase_major"/>
</dbReference>
<dbReference type="FunFam" id="3.90.1150.10:FF:000039">
    <property type="entry name" value="Serine--pyruvate aminotransferase"/>
    <property type="match status" value="1"/>
</dbReference>
<dbReference type="InterPro" id="IPR015424">
    <property type="entry name" value="PyrdxlP-dep_Trfase"/>
</dbReference>
<evidence type="ECO:0000256" key="7">
    <source>
        <dbReference type="PIRSR" id="PIRSR000524-50"/>
    </source>
</evidence>
<evidence type="ECO:0000256" key="4">
    <source>
        <dbReference type="ARBA" id="ARBA00022679"/>
    </source>
</evidence>
<keyword evidence="3 11" id="KW-0032">Aminotransferase</keyword>
<dbReference type="InterPro" id="IPR024169">
    <property type="entry name" value="SP_NH2Trfase/AEP_transaminase"/>
</dbReference>
<dbReference type="GO" id="GO:0019265">
    <property type="term" value="P:glycine biosynthetic process, by transamination of glyoxylate"/>
    <property type="evidence" value="ECO:0007669"/>
    <property type="project" value="TreeGrafter"/>
</dbReference>
<protein>
    <submittedName>
        <fullName evidence="11">Serine:pyruvate/alanine:glyoxylate aminotransferase</fullName>
        <ecNumber evidence="11">2.6.1.44</ecNumber>
    </submittedName>
</protein>
<evidence type="ECO:0000256" key="5">
    <source>
        <dbReference type="ARBA" id="ARBA00022898"/>
    </source>
</evidence>
<feature type="binding site" evidence="6">
    <location>
        <position position="384"/>
    </location>
    <ligand>
        <name>substrate</name>
    </ligand>
</feature>
<evidence type="ECO:0000256" key="8">
    <source>
        <dbReference type="RuleBase" id="RU004075"/>
    </source>
</evidence>
<dbReference type="Gene3D" id="3.40.640.10">
    <property type="entry name" value="Type I PLP-dependent aspartate aminotransferase-like (Major domain)"/>
    <property type="match status" value="1"/>
</dbReference>
<dbReference type="AlphaFoldDB" id="A2C1H2"/>
<dbReference type="InterPro" id="IPR020578">
    <property type="entry name" value="Aminotrans_V_PyrdxlP_BS"/>
</dbReference>
<gene>
    <name evidence="11" type="primary">spt</name>
    <name evidence="11" type="ordered locus">NATL1_07741</name>
</gene>